<dbReference type="Proteomes" id="UP000198806">
    <property type="component" value="Unassembled WGS sequence"/>
</dbReference>
<organism evidence="2 3">
    <name type="scientific">Anaerocolumna aminovalerica</name>
    <dbReference type="NCBI Taxonomy" id="1527"/>
    <lineage>
        <taxon>Bacteria</taxon>
        <taxon>Bacillati</taxon>
        <taxon>Bacillota</taxon>
        <taxon>Clostridia</taxon>
        <taxon>Lachnospirales</taxon>
        <taxon>Lachnospiraceae</taxon>
        <taxon>Anaerocolumna</taxon>
    </lineage>
</organism>
<dbReference type="InterPro" id="IPR008875">
    <property type="entry name" value="TraX"/>
</dbReference>
<accession>A0A1I5IPC8</accession>
<feature type="transmembrane region" description="Helical" evidence="1">
    <location>
        <begin position="159"/>
        <end position="175"/>
    </location>
</feature>
<name>A0A1I5IPC8_9FIRM</name>
<sequence>MKKIKLDRFQMKLFMALLMVLDHIAFFIPESLVLIFHVATRVVGVWFAYIAVEGFIYTSNLKKYIFRLFSSAAFMFVGNHLLTLLFKDRGIVVQNNIFLTLAIGVLMLTALTKIKSKMVGYPCIAVLLVAGVLIAEGGMTILPFMLITYLTYGKNKYRNIGYLCLSVILFLMSFVNYEDLITTIEMLAFNSDFMFIFVIPFLYMYNGKRGNNSKFAKYFFYVFYPAHLWIIATIAYIVSK</sequence>
<gene>
    <name evidence="2" type="ORF">SAMN04489757_14918</name>
</gene>
<feature type="transmembrane region" description="Helical" evidence="1">
    <location>
        <begin position="92"/>
        <end position="111"/>
    </location>
</feature>
<feature type="transmembrane region" description="Helical" evidence="1">
    <location>
        <begin position="12"/>
        <end position="28"/>
    </location>
</feature>
<evidence type="ECO:0000313" key="3">
    <source>
        <dbReference type="Proteomes" id="UP000198806"/>
    </source>
</evidence>
<dbReference type="STRING" id="1527.SAMN04489757_14918"/>
<dbReference type="AlphaFoldDB" id="A0A1I5IPC8"/>
<evidence type="ECO:0000313" key="2">
    <source>
        <dbReference type="EMBL" id="SFO62468.1"/>
    </source>
</evidence>
<keyword evidence="1" id="KW-1133">Transmembrane helix</keyword>
<feature type="transmembrane region" description="Helical" evidence="1">
    <location>
        <begin position="123"/>
        <end position="147"/>
    </location>
</feature>
<reference evidence="2 3" key="1">
    <citation type="submission" date="2016-10" db="EMBL/GenBank/DDBJ databases">
        <authorList>
            <person name="de Groot N.N."/>
        </authorList>
    </citation>
    <scope>NUCLEOTIDE SEQUENCE [LARGE SCALE GENOMIC DNA]</scope>
    <source>
        <strain evidence="2 3">DSM 1283</strain>
    </source>
</reference>
<evidence type="ECO:0000256" key="1">
    <source>
        <dbReference type="SAM" id="Phobius"/>
    </source>
</evidence>
<dbReference type="RefSeq" id="WP_091688751.1">
    <property type="nucleotide sequence ID" value="NZ_BAABFM010000029.1"/>
</dbReference>
<dbReference type="Pfam" id="PF05857">
    <property type="entry name" value="TraX"/>
    <property type="match status" value="1"/>
</dbReference>
<feature type="transmembrane region" description="Helical" evidence="1">
    <location>
        <begin position="218"/>
        <end position="238"/>
    </location>
</feature>
<keyword evidence="1" id="KW-0812">Transmembrane</keyword>
<feature type="transmembrane region" description="Helical" evidence="1">
    <location>
        <begin position="34"/>
        <end position="52"/>
    </location>
</feature>
<proteinExistence type="predicted"/>
<keyword evidence="3" id="KW-1185">Reference proteome</keyword>
<keyword evidence="1" id="KW-0472">Membrane</keyword>
<feature type="transmembrane region" description="Helical" evidence="1">
    <location>
        <begin position="64"/>
        <end position="86"/>
    </location>
</feature>
<protein>
    <submittedName>
        <fullName evidence="2">TraX protein</fullName>
    </submittedName>
</protein>
<feature type="transmembrane region" description="Helical" evidence="1">
    <location>
        <begin position="187"/>
        <end position="206"/>
    </location>
</feature>
<dbReference type="EMBL" id="FOWD01000049">
    <property type="protein sequence ID" value="SFO62468.1"/>
    <property type="molecule type" value="Genomic_DNA"/>
</dbReference>
<dbReference type="OrthoDB" id="9781069at2"/>